<name>A0AA86RKS5_9EUKA</name>
<dbReference type="Proteomes" id="UP001642409">
    <property type="component" value="Unassembled WGS sequence"/>
</dbReference>
<dbReference type="EMBL" id="CAXDID020000043">
    <property type="protein sequence ID" value="CAL6001320.1"/>
    <property type="molecule type" value="Genomic_DNA"/>
</dbReference>
<gene>
    <name evidence="3" type="ORF">HINF_LOCUS17382</name>
    <name evidence="4" type="ORF">HINF_LOCUS17385</name>
    <name evidence="1" type="ORF">HINF_LOCUS64046</name>
    <name evidence="2" type="ORF">HINF_LOCUS64049</name>
</gene>
<dbReference type="EMBL" id="CATOUU010001173">
    <property type="protein sequence ID" value="CAI9976401.1"/>
    <property type="molecule type" value="Genomic_DNA"/>
</dbReference>
<dbReference type="EMBL" id="CATOUU010001173">
    <property type="protein sequence ID" value="CAI9976404.1"/>
    <property type="molecule type" value="Genomic_DNA"/>
</dbReference>
<keyword evidence="5" id="KW-1185">Reference proteome</keyword>
<accession>A0AA86RKS5</accession>
<reference evidence="3 5" key="2">
    <citation type="submission" date="2024-07" db="EMBL/GenBank/DDBJ databases">
        <authorList>
            <person name="Akdeniz Z."/>
        </authorList>
    </citation>
    <scope>NUCLEOTIDE SEQUENCE [LARGE SCALE GENOMIC DNA]</scope>
</reference>
<comment type="caution">
    <text evidence="1">The sequence shown here is derived from an EMBL/GenBank/DDBJ whole genome shotgun (WGS) entry which is preliminary data.</text>
</comment>
<organism evidence="1">
    <name type="scientific">Hexamita inflata</name>
    <dbReference type="NCBI Taxonomy" id="28002"/>
    <lineage>
        <taxon>Eukaryota</taxon>
        <taxon>Metamonada</taxon>
        <taxon>Diplomonadida</taxon>
        <taxon>Hexamitidae</taxon>
        <taxon>Hexamitinae</taxon>
        <taxon>Hexamita</taxon>
    </lineage>
</organism>
<evidence type="ECO:0000313" key="4">
    <source>
        <dbReference type="EMBL" id="CAL6001320.1"/>
    </source>
</evidence>
<dbReference type="EMBL" id="CAXDID020000043">
    <property type="protein sequence ID" value="CAL6001314.1"/>
    <property type="molecule type" value="Genomic_DNA"/>
</dbReference>
<reference evidence="1" key="1">
    <citation type="submission" date="2023-06" db="EMBL/GenBank/DDBJ databases">
        <authorList>
            <person name="Kurt Z."/>
        </authorList>
    </citation>
    <scope>NUCLEOTIDE SEQUENCE</scope>
</reference>
<evidence type="ECO:0000313" key="3">
    <source>
        <dbReference type="EMBL" id="CAL6001314.1"/>
    </source>
</evidence>
<evidence type="ECO:0000313" key="1">
    <source>
        <dbReference type="EMBL" id="CAI9976401.1"/>
    </source>
</evidence>
<proteinExistence type="predicted"/>
<evidence type="ECO:0000313" key="5">
    <source>
        <dbReference type="Proteomes" id="UP001642409"/>
    </source>
</evidence>
<evidence type="ECO:0000313" key="2">
    <source>
        <dbReference type="EMBL" id="CAI9976404.1"/>
    </source>
</evidence>
<dbReference type="AlphaFoldDB" id="A0AA86RKS5"/>
<protein>
    <submittedName>
        <fullName evidence="3">Hypothetical_protein</fullName>
    </submittedName>
</protein>
<sequence>MNQVERQMSVVNKWTPGITCELRYRIQNDNIVESEVILQLEITLDMKQKYVIGPGTPAYNICTYYLNFQVSSTYILINKRVQIQKSQQICSMRIKGEVPVRVFIINQIEYFVESYQKPQSL</sequence>